<keyword evidence="1" id="KW-0560">Oxidoreductase</keyword>
<sequence length="442" mass="48344">MEHYSTLPTAIIGGGPVGLAAAAHLFLANQPFILFETGKSVGHNLLDWGHVRVFSPWQYNIDKAARALLQQSVWQAPDDKGLPLGAEIVHNYLQPLANLPQIKPHIHLNSQVIQVGRKGLDKMTTKNREQCPFVLRVKQGDVYQRYEAKAVIDVSGTWQNPNPIGSGGVSALNEENCQQHIFYGIPDVLGIHRERFANKSVAVVGGGHSAINSLLDLNKLRAAFPATQLHWVLRKKDMAEAYGGKENDGLRARGALGKRIEKLVEAKKVHIHTPFHIDEIMWQGAPPFTIKDVAGNTLEGIQEIVANTGARPDFSFLREIRYAHNSALESVPALANLIDPNIHSCGTVRPHGERELRQPEKDFYIAGAKSYGRAPTFLMATGYEQVRSIVAAIAGNWQAAKEVKLELPETGVCSTELPSAPAPVTTCCGIGQEQPATLSKKC</sequence>
<dbReference type="Gene3D" id="3.50.50.60">
    <property type="entry name" value="FAD/NAD(P)-binding domain"/>
    <property type="match status" value="1"/>
</dbReference>
<dbReference type="Proteomes" id="UP000004095">
    <property type="component" value="Unassembled WGS sequence"/>
</dbReference>
<name>A1ZV00_MICM2</name>
<dbReference type="RefSeq" id="WP_002702132.1">
    <property type="nucleotide sequence ID" value="NZ_AAWS01000043.1"/>
</dbReference>
<dbReference type="PANTHER" id="PTHR43539">
    <property type="entry name" value="FLAVIN-BINDING MONOOXYGENASE-LIKE PROTEIN (AFU_ORTHOLOGUE AFUA_4G09220)"/>
    <property type="match status" value="1"/>
</dbReference>
<dbReference type="SUPFAM" id="SSF51905">
    <property type="entry name" value="FAD/NAD(P)-binding domain"/>
    <property type="match status" value="1"/>
</dbReference>
<comment type="caution">
    <text evidence="2">The sequence shown here is derived from an EMBL/GenBank/DDBJ whole genome shotgun (WGS) entry which is preliminary data.</text>
</comment>
<dbReference type="InterPro" id="IPR050982">
    <property type="entry name" value="Auxin_biosynth/cation_transpt"/>
</dbReference>
<dbReference type="PRINTS" id="PR00368">
    <property type="entry name" value="FADPNR"/>
</dbReference>
<dbReference type="Pfam" id="PF13738">
    <property type="entry name" value="Pyr_redox_3"/>
    <property type="match status" value="1"/>
</dbReference>
<dbReference type="GO" id="GO:0004497">
    <property type="term" value="F:monooxygenase activity"/>
    <property type="evidence" value="ECO:0007669"/>
    <property type="project" value="TreeGrafter"/>
</dbReference>
<gene>
    <name evidence="2" type="ORF">M23134_03352</name>
</gene>
<dbReference type="AlphaFoldDB" id="A1ZV00"/>
<dbReference type="EMBL" id="AAWS01000043">
    <property type="protein sequence ID" value="EAY25778.1"/>
    <property type="molecule type" value="Genomic_DNA"/>
</dbReference>
<accession>A1ZV00</accession>
<keyword evidence="3" id="KW-1185">Reference proteome</keyword>
<reference evidence="2 3" key="1">
    <citation type="submission" date="2007-01" db="EMBL/GenBank/DDBJ databases">
        <authorList>
            <person name="Haygood M."/>
            <person name="Podell S."/>
            <person name="Anderson C."/>
            <person name="Hopkinson B."/>
            <person name="Roe K."/>
            <person name="Barbeau K."/>
            <person name="Gaasterland T."/>
            <person name="Ferriera S."/>
            <person name="Johnson J."/>
            <person name="Kravitz S."/>
            <person name="Beeson K."/>
            <person name="Sutton G."/>
            <person name="Rogers Y.-H."/>
            <person name="Friedman R."/>
            <person name="Frazier M."/>
            <person name="Venter J.C."/>
        </authorList>
    </citation>
    <scope>NUCLEOTIDE SEQUENCE [LARGE SCALE GENOMIC DNA]</scope>
    <source>
        <strain evidence="2 3">ATCC 23134</strain>
    </source>
</reference>
<evidence type="ECO:0000313" key="2">
    <source>
        <dbReference type="EMBL" id="EAY25778.1"/>
    </source>
</evidence>
<dbReference type="PANTHER" id="PTHR43539:SF78">
    <property type="entry name" value="FLAVIN-CONTAINING MONOOXYGENASE"/>
    <property type="match status" value="1"/>
</dbReference>
<dbReference type="OrthoDB" id="9778740at2"/>
<dbReference type="GO" id="GO:0050660">
    <property type="term" value="F:flavin adenine dinucleotide binding"/>
    <property type="evidence" value="ECO:0007669"/>
    <property type="project" value="TreeGrafter"/>
</dbReference>
<dbReference type="eggNOG" id="COG0492">
    <property type="taxonomic scope" value="Bacteria"/>
</dbReference>
<evidence type="ECO:0000256" key="1">
    <source>
        <dbReference type="ARBA" id="ARBA00023002"/>
    </source>
</evidence>
<protein>
    <submittedName>
        <fullName evidence="2">Secreted protein</fullName>
    </submittedName>
</protein>
<dbReference type="InterPro" id="IPR036188">
    <property type="entry name" value="FAD/NAD-bd_sf"/>
</dbReference>
<proteinExistence type="predicted"/>
<organism evidence="2 3">
    <name type="scientific">Microscilla marina ATCC 23134</name>
    <dbReference type="NCBI Taxonomy" id="313606"/>
    <lineage>
        <taxon>Bacteria</taxon>
        <taxon>Pseudomonadati</taxon>
        <taxon>Bacteroidota</taxon>
        <taxon>Cytophagia</taxon>
        <taxon>Cytophagales</taxon>
        <taxon>Microscillaceae</taxon>
        <taxon>Microscilla</taxon>
    </lineage>
</organism>
<evidence type="ECO:0000313" key="3">
    <source>
        <dbReference type="Proteomes" id="UP000004095"/>
    </source>
</evidence>